<organism evidence="2 3">
    <name type="scientific">Streptosporangium nondiastaticum</name>
    <dbReference type="NCBI Taxonomy" id="35764"/>
    <lineage>
        <taxon>Bacteria</taxon>
        <taxon>Bacillati</taxon>
        <taxon>Actinomycetota</taxon>
        <taxon>Actinomycetes</taxon>
        <taxon>Streptosporangiales</taxon>
        <taxon>Streptosporangiaceae</taxon>
        <taxon>Streptosporangium</taxon>
    </lineage>
</organism>
<keyword evidence="3" id="KW-1185">Reference proteome</keyword>
<gene>
    <name evidence="2" type="ORF">B7P34_35750</name>
</gene>
<accession>A0A9X7JHV1</accession>
<dbReference type="Gene3D" id="3.50.50.60">
    <property type="entry name" value="FAD/NAD(P)-binding domain"/>
    <property type="match status" value="1"/>
</dbReference>
<evidence type="ECO:0000256" key="1">
    <source>
        <dbReference type="SAM" id="MobiDB-lite"/>
    </source>
</evidence>
<evidence type="ECO:0000313" key="2">
    <source>
        <dbReference type="EMBL" id="PSJ24000.1"/>
    </source>
</evidence>
<comment type="caution">
    <text evidence="2">The sequence shown here is derived from an EMBL/GenBank/DDBJ whole genome shotgun (WGS) entry which is preliminary data.</text>
</comment>
<reference evidence="2 3" key="1">
    <citation type="submission" date="2018-03" db="EMBL/GenBank/DDBJ databases">
        <title>Chitinolytic properties of Streptosporangium nondiastaticum TBG75A20.</title>
        <authorList>
            <person name="Gayathri V."/>
            <person name="Shiburaj S."/>
        </authorList>
    </citation>
    <scope>NUCLEOTIDE SEQUENCE [LARGE SCALE GENOMIC DNA]</scope>
    <source>
        <strain evidence="2 3">TBG75A20</strain>
    </source>
</reference>
<dbReference type="RefSeq" id="WP_223268600.1">
    <property type="nucleotide sequence ID" value="NZ_PXWG01000286.1"/>
</dbReference>
<sequence>GRRRDGTYSVVVRRLSEDGAALGTTEYTCEMLFLAAGTLNTNPAQAGRAPPESTAVAGRRRGGRIPGAPDRKAPGTGKVSPATAP</sequence>
<dbReference type="InterPro" id="IPR036188">
    <property type="entry name" value="FAD/NAD-bd_sf"/>
</dbReference>
<evidence type="ECO:0000313" key="3">
    <source>
        <dbReference type="Proteomes" id="UP000242427"/>
    </source>
</evidence>
<proteinExistence type="predicted"/>
<name>A0A9X7JHV1_9ACTN</name>
<dbReference type="Proteomes" id="UP000242427">
    <property type="component" value="Unassembled WGS sequence"/>
</dbReference>
<feature type="non-terminal residue" evidence="2">
    <location>
        <position position="1"/>
    </location>
</feature>
<dbReference type="AlphaFoldDB" id="A0A9X7JHV1"/>
<protein>
    <submittedName>
        <fullName evidence="2">Uncharacterized protein</fullName>
    </submittedName>
</protein>
<dbReference type="EMBL" id="PXWG01000286">
    <property type="protein sequence ID" value="PSJ24000.1"/>
    <property type="molecule type" value="Genomic_DNA"/>
</dbReference>
<feature type="region of interest" description="Disordered" evidence="1">
    <location>
        <begin position="41"/>
        <end position="85"/>
    </location>
</feature>